<name>A0A4Q2IZX6_9SPHN</name>
<comment type="caution">
    <text evidence="3">The sequence shown here is derived from an EMBL/GenBank/DDBJ whole genome shotgun (WGS) entry which is preliminary data.</text>
</comment>
<accession>A0A4Q2IZX6</accession>
<keyword evidence="1 3" id="KW-0808">Transferase</keyword>
<evidence type="ECO:0000256" key="1">
    <source>
        <dbReference type="ARBA" id="ARBA00022679"/>
    </source>
</evidence>
<evidence type="ECO:0000313" key="4">
    <source>
        <dbReference type="Proteomes" id="UP000292347"/>
    </source>
</evidence>
<keyword evidence="2" id="KW-0012">Acyltransferase</keyword>
<organism evidence="3 4">
    <name type="scientific">Sphingomonas desiccabilis</name>
    <dbReference type="NCBI Taxonomy" id="429134"/>
    <lineage>
        <taxon>Bacteria</taxon>
        <taxon>Pseudomonadati</taxon>
        <taxon>Pseudomonadota</taxon>
        <taxon>Alphaproteobacteria</taxon>
        <taxon>Sphingomonadales</taxon>
        <taxon>Sphingomonadaceae</taxon>
        <taxon>Sphingomonas</taxon>
    </lineage>
</organism>
<dbReference type="InterPro" id="IPR000182">
    <property type="entry name" value="GNAT_dom"/>
</dbReference>
<dbReference type="RefSeq" id="WP_129340866.1">
    <property type="nucleotide sequence ID" value="NZ_JACIDD010000001.1"/>
</dbReference>
<evidence type="ECO:0000256" key="2">
    <source>
        <dbReference type="ARBA" id="ARBA00023315"/>
    </source>
</evidence>
<dbReference type="Pfam" id="PF08445">
    <property type="entry name" value="FR47"/>
    <property type="match status" value="1"/>
</dbReference>
<dbReference type="InterPro" id="IPR013653">
    <property type="entry name" value="GCN5-like_dom"/>
</dbReference>
<dbReference type="PANTHER" id="PTHR43420">
    <property type="entry name" value="ACETYLTRANSFERASE"/>
    <property type="match status" value="1"/>
</dbReference>
<dbReference type="OrthoDB" id="9797456at2"/>
<dbReference type="PANTHER" id="PTHR43420:SF3">
    <property type="entry name" value="N-ACETYLTRANSFERASE DOMAIN-CONTAINING PROTEIN"/>
    <property type="match status" value="1"/>
</dbReference>
<dbReference type="CDD" id="cd04301">
    <property type="entry name" value="NAT_SF"/>
    <property type="match status" value="1"/>
</dbReference>
<dbReference type="EMBL" id="SDPT01000001">
    <property type="protein sequence ID" value="RXZ35088.1"/>
    <property type="molecule type" value="Genomic_DNA"/>
</dbReference>
<keyword evidence="4" id="KW-1185">Reference proteome</keyword>
<dbReference type="SUPFAM" id="SSF55729">
    <property type="entry name" value="Acyl-CoA N-acyltransferases (Nat)"/>
    <property type="match status" value="1"/>
</dbReference>
<dbReference type="PROSITE" id="PS51186">
    <property type="entry name" value="GNAT"/>
    <property type="match status" value="1"/>
</dbReference>
<dbReference type="InterPro" id="IPR016181">
    <property type="entry name" value="Acyl_CoA_acyltransferase"/>
</dbReference>
<gene>
    <name evidence="3" type="ORF">EO081_05445</name>
</gene>
<dbReference type="Gene3D" id="3.40.630.30">
    <property type="match status" value="1"/>
</dbReference>
<evidence type="ECO:0000313" key="3">
    <source>
        <dbReference type="EMBL" id="RXZ35088.1"/>
    </source>
</evidence>
<dbReference type="AlphaFoldDB" id="A0A4Q2IZX6"/>
<dbReference type="InterPro" id="IPR050680">
    <property type="entry name" value="YpeA/RimI_acetyltransf"/>
</dbReference>
<protein>
    <submittedName>
        <fullName evidence="3">GNAT family N-acetyltransferase</fullName>
    </submittedName>
</protein>
<dbReference type="Proteomes" id="UP000292347">
    <property type="component" value="Unassembled WGS sequence"/>
</dbReference>
<dbReference type="GO" id="GO:0016747">
    <property type="term" value="F:acyltransferase activity, transferring groups other than amino-acyl groups"/>
    <property type="evidence" value="ECO:0007669"/>
    <property type="project" value="InterPro"/>
</dbReference>
<proteinExistence type="predicted"/>
<reference evidence="3 4" key="1">
    <citation type="submission" date="2019-01" db="EMBL/GenBank/DDBJ databases">
        <title>Sphingomonas mucosissima sp. nov. and Sphingomonas desiccabilis sp. nov., from biological soil crusts in the Colorado Plateau, USA.</title>
        <authorList>
            <person name="Zhu D."/>
        </authorList>
    </citation>
    <scope>NUCLEOTIDE SEQUENCE [LARGE SCALE GENOMIC DNA]</scope>
    <source>
        <strain evidence="3 4">CP1D</strain>
    </source>
</reference>
<sequence length="228" mass="24295">MTASHPLDLPALSALNGRHARFAVLYGAVRRYHPDYGVFAALADDAEPSLASLAALVIEHGDVALLQPDAPPPISGLAVVSQDVGVQMVATQLTDASAPDAAPIPLGDADAPEMLALATLTEPGPFFEKTHQLGRFVGIRQDGRLVAMAGERMQPDGFTEVSGVCTHPDHRGRGYAAALMRRVATGILERGDTPFLHAYASNQAAIALYERLGFRHRREILMTRLTAA</sequence>